<dbReference type="EMBL" id="JAYMYQ010000006">
    <property type="protein sequence ID" value="KAK7324230.1"/>
    <property type="molecule type" value="Genomic_DNA"/>
</dbReference>
<organism evidence="1 2">
    <name type="scientific">Canavalia gladiata</name>
    <name type="common">Sword bean</name>
    <name type="synonym">Dolichos gladiatus</name>
    <dbReference type="NCBI Taxonomy" id="3824"/>
    <lineage>
        <taxon>Eukaryota</taxon>
        <taxon>Viridiplantae</taxon>
        <taxon>Streptophyta</taxon>
        <taxon>Embryophyta</taxon>
        <taxon>Tracheophyta</taxon>
        <taxon>Spermatophyta</taxon>
        <taxon>Magnoliopsida</taxon>
        <taxon>eudicotyledons</taxon>
        <taxon>Gunneridae</taxon>
        <taxon>Pentapetalae</taxon>
        <taxon>rosids</taxon>
        <taxon>fabids</taxon>
        <taxon>Fabales</taxon>
        <taxon>Fabaceae</taxon>
        <taxon>Papilionoideae</taxon>
        <taxon>50 kb inversion clade</taxon>
        <taxon>NPAAA clade</taxon>
        <taxon>indigoferoid/millettioid clade</taxon>
        <taxon>Phaseoleae</taxon>
        <taxon>Canavalia</taxon>
    </lineage>
</organism>
<proteinExistence type="predicted"/>
<evidence type="ECO:0000313" key="2">
    <source>
        <dbReference type="Proteomes" id="UP001367508"/>
    </source>
</evidence>
<keyword evidence="2" id="KW-1185">Reference proteome</keyword>
<protein>
    <submittedName>
        <fullName evidence="1">Uncharacterized protein</fullName>
    </submittedName>
</protein>
<accession>A0AAN9Q4E4</accession>
<sequence>MLILLTQFPFSQNLHIFLVLIAACATHFSVTVHVTKPSYWLRHQSKNMKVMSNLKPKPSYRAFTLAEQVVICFGAPYVSVPRLSVPTIELVSTANALIFYNMMAESSAVTELGSCLCHPCTGCLVYCFCGLLHEGSLGN</sequence>
<gene>
    <name evidence="1" type="ORF">VNO77_27759</name>
</gene>
<name>A0AAN9Q4E4_CANGL</name>
<dbReference type="Proteomes" id="UP001367508">
    <property type="component" value="Unassembled WGS sequence"/>
</dbReference>
<comment type="caution">
    <text evidence="1">The sequence shown here is derived from an EMBL/GenBank/DDBJ whole genome shotgun (WGS) entry which is preliminary data.</text>
</comment>
<reference evidence="1 2" key="1">
    <citation type="submission" date="2024-01" db="EMBL/GenBank/DDBJ databases">
        <title>The genomes of 5 underutilized Papilionoideae crops provide insights into root nodulation and disease resistanc.</title>
        <authorList>
            <person name="Jiang F."/>
        </authorList>
    </citation>
    <scope>NUCLEOTIDE SEQUENCE [LARGE SCALE GENOMIC DNA]</scope>
    <source>
        <strain evidence="1">LVBAO_FW01</strain>
        <tissue evidence="1">Leaves</tissue>
    </source>
</reference>
<dbReference type="AlphaFoldDB" id="A0AAN9Q4E4"/>
<evidence type="ECO:0000313" key="1">
    <source>
        <dbReference type="EMBL" id="KAK7324230.1"/>
    </source>
</evidence>